<dbReference type="Proteomes" id="UP001157017">
    <property type="component" value="Unassembled WGS sequence"/>
</dbReference>
<protein>
    <submittedName>
        <fullName evidence="2">Uncharacterized protein</fullName>
    </submittedName>
</protein>
<reference evidence="3" key="1">
    <citation type="journal article" date="2019" name="Int. J. Syst. Evol. Microbiol.">
        <title>The Global Catalogue of Microorganisms (GCM) 10K type strain sequencing project: providing services to taxonomists for standard genome sequencing and annotation.</title>
        <authorList>
            <consortium name="The Broad Institute Genomics Platform"/>
            <consortium name="The Broad Institute Genome Sequencing Center for Infectious Disease"/>
            <person name="Wu L."/>
            <person name="Ma J."/>
        </authorList>
    </citation>
    <scope>NUCLEOTIDE SEQUENCE [LARGE SCALE GENOMIC DNA]</scope>
    <source>
        <strain evidence="3">NBRC 108730</strain>
    </source>
</reference>
<sequence length="122" mass="12908">MQVGVVHLDTRRRGDVGGRHGAGTLLAQVHHDRLVVLAGDDQLLDVEDDLGDVLLDPGDRGELVQHAVDAQAGDGGTGDRRQEGAAERVAERVAEAGLERLDDEPRAVLVDRLLGEPGGAVR</sequence>
<evidence type="ECO:0000313" key="3">
    <source>
        <dbReference type="Proteomes" id="UP001157017"/>
    </source>
</evidence>
<comment type="caution">
    <text evidence="2">The sequence shown here is derived from an EMBL/GenBank/DDBJ whole genome shotgun (WGS) entry which is preliminary data.</text>
</comment>
<feature type="compositionally biased region" description="Basic and acidic residues" evidence="1">
    <location>
        <begin position="77"/>
        <end position="89"/>
    </location>
</feature>
<dbReference type="EMBL" id="BSUZ01000001">
    <property type="protein sequence ID" value="GMA88061.1"/>
    <property type="molecule type" value="Genomic_DNA"/>
</dbReference>
<keyword evidence="3" id="KW-1185">Reference proteome</keyword>
<organism evidence="2 3">
    <name type="scientific">Angustibacter aerolatus</name>
    <dbReference type="NCBI Taxonomy" id="1162965"/>
    <lineage>
        <taxon>Bacteria</taxon>
        <taxon>Bacillati</taxon>
        <taxon>Actinomycetota</taxon>
        <taxon>Actinomycetes</taxon>
        <taxon>Kineosporiales</taxon>
        <taxon>Kineosporiaceae</taxon>
    </lineage>
</organism>
<evidence type="ECO:0000313" key="2">
    <source>
        <dbReference type="EMBL" id="GMA88061.1"/>
    </source>
</evidence>
<evidence type="ECO:0000256" key="1">
    <source>
        <dbReference type="SAM" id="MobiDB-lite"/>
    </source>
</evidence>
<name>A0ABQ6JII4_9ACTN</name>
<accession>A0ABQ6JII4</accession>
<feature type="region of interest" description="Disordered" evidence="1">
    <location>
        <begin position="70"/>
        <end position="89"/>
    </location>
</feature>
<gene>
    <name evidence="2" type="ORF">GCM10025868_33110</name>
</gene>
<proteinExistence type="predicted"/>